<dbReference type="AlphaFoldDB" id="A0A1Y2PES0"/>
<feature type="signal peptide" evidence="2">
    <location>
        <begin position="1"/>
        <end position="23"/>
    </location>
</feature>
<name>A0A1Y2PES0_9FLAO</name>
<accession>A0A1Y2PES0</accession>
<feature type="chain" id="PRO_5012372854" evidence="2">
    <location>
        <begin position="24"/>
        <end position="222"/>
    </location>
</feature>
<evidence type="ECO:0000313" key="3">
    <source>
        <dbReference type="EMBL" id="OSY88935.1"/>
    </source>
</evidence>
<dbReference type="RefSeq" id="WP_086029745.1">
    <property type="nucleotide sequence ID" value="NZ_LAPZ01000002.1"/>
</dbReference>
<proteinExistence type="predicted"/>
<keyword evidence="1" id="KW-0175">Coiled coil</keyword>
<keyword evidence="4" id="KW-1185">Reference proteome</keyword>
<keyword evidence="2" id="KW-0732">Signal</keyword>
<dbReference type="EMBL" id="LAPZ01000002">
    <property type="protein sequence ID" value="OSY88935.1"/>
    <property type="molecule type" value="Genomic_DNA"/>
</dbReference>
<feature type="coiled-coil region" evidence="1">
    <location>
        <begin position="81"/>
        <end position="108"/>
    </location>
</feature>
<evidence type="ECO:0000256" key="1">
    <source>
        <dbReference type="SAM" id="Coils"/>
    </source>
</evidence>
<gene>
    <name evidence="3" type="ORF">WH52_04530</name>
</gene>
<protein>
    <submittedName>
        <fullName evidence="3">Uncharacterized protein</fullName>
    </submittedName>
</protein>
<reference evidence="3 4" key="1">
    <citation type="submission" date="2015-03" db="EMBL/GenBank/DDBJ databases">
        <title>Genome sequence of Tenacibaculum sp. S2-2, isolated from intestinal microbiota of sea cucumber, Apostichopus japonicas.</title>
        <authorList>
            <person name="Shao Z."/>
            <person name="Wang L."/>
            <person name="Li X."/>
        </authorList>
    </citation>
    <scope>NUCLEOTIDE SEQUENCE [LARGE SCALE GENOMIC DNA]</scope>
    <source>
        <strain evidence="3 4">S2-2</strain>
    </source>
</reference>
<sequence>MKTRTLIKSAVLLLTIIACSNNSEQELPDDFKNQTTMKQKFAGKSASEEPNQDNTYFEEDVHAYYIENTLTKQYLLKKELVAQIEEGNDEAIEQLEQLQQEIKLNEQIKKYLFGVRPPKLPGFPPPPKPCDEKEINCKLPLTNIQYLLLTQNSENISVTIKTIEGETIGTNEGLFSADNFDGYPATTLVRENYSGEVVLTITKFFPFMEQEITYQVNAIIEK</sequence>
<evidence type="ECO:0000256" key="2">
    <source>
        <dbReference type="SAM" id="SignalP"/>
    </source>
</evidence>
<organism evidence="3 4">
    <name type="scientific">Tenacibaculum holothuriorum</name>
    <dbReference type="NCBI Taxonomy" id="1635173"/>
    <lineage>
        <taxon>Bacteria</taxon>
        <taxon>Pseudomonadati</taxon>
        <taxon>Bacteroidota</taxon>
        <taxon>Flavobacteriia</taxon>
        <taxon>Flavobacteriales</taxon>
        <taxon>Flavobacteriaceae</taxon>
        <taxon>Tenacibaculum</taxon>
    </lineage>
</organism>
<evidence type="ECO:0000313" key="4">
    <source>
        <dbReference type="Proteomes" id="UP000194221"/>
    </source>
</evidence>
<dbReference type="InParanoid" id="A0A1Y2PES0"/>
<dbReference type="STRING" id="1635173.WH52_04530"/>
<dbReference type="Proteomes" id="UP000194221">
    <property type="component" value="Unassembled WGS sequence"/>
</dbReference>
<dbReference type="OrthoDB" id="1189742at2"/>
<dbReference type="PROSITE" id="PS51257">
    <property type="entry name" value="PROKAR_LIPOPROTEIN"/>
    <property type="match status" value="1"/>
</dbReference>
<comment type="caution">
    <text evidence="3">The sequence shown here is derived from an EMBL/GenBank/DDBJ whole genome shotgun (WGS) entry which is preliminary data.</text>
</comment>